<keyword evidence="2" id="KW-0808">Transferase</keyword>
<dbReference type="PANTHER" id="PTHR34203">
    <property type="entry name" value="METHYLTRANSFERASE, FKBM FAMILY PROTEIN"/>
    <property type="match status" value="1"/>
</dbReference>
<evidence type="ECO:0000259" key="1">
    <source>
        <dbReference type="Pfam" id="PF05050"/>
    </source>
</evidence>
<accession>A0A7D9D0Y8</accession>
<dbReference type="SUPFAM" id="SSF53335">
    <property type="entry name" value="S-adenosyl-L-methionine-dependent methyltransferases"/>
    <property type="match status" value="1"/>
</dbReference>
<dbReference type="NCBIfam" id="TIGR01444">
    <property type="entry name" value="fkbM_fam"/>
    <property type="match status" value="1"/>
</dbReference>
<dbReference type="Gene3D" id="3.40.50.150">
    <property type="entry name" value="Vaccinia Virus protein VP39"/>
    <property type="match status" value="1"/>
</dbReference>
<evidence type="ECO:0000313" key="2">
    <source>
        <dbReference type="EMBL" id="VUX54842.1"/>
    </source>
</evidence>
<dbReference type="AlphaFoldDB" id="A0A7D9D0Y8"/>
<name>A0A7D9D0Y8_9GAMM</name>
<dbReference type="Pfam" id="PF05050">
    <property type="entry name" value="Methyltransf_21"/>
    <property type="match status" value="1"/>
</dbReference>
<dbReference type="GO" id="GO:0008168">
    <property type="term" value="F:methyltransferase activity"/>
    <property type="evidence" value="ECO:0007669"/>
    <property type="project" value="UniProtKB-KW"/>
</dbReference>
<sequence length="286" mass="31393">MSVKQRVLSVVSRLLGRTIRIVGGSKSAQIAAHLAEDLSPTVSQNTEFGTIKFFCPGKLPEWRARTLLTKEPETLEWIGTFGETDVLWDIGANVGVYSLYAATKGHSVLAFEPSPSNYYLLGKNVEINKLDGRVLGYCVALNDTTKLDTFFMSNTELGGALSSFGEAIDWQGRSFVAQCRQSMVGFSVDDFIKLFAPPFPNHIKIDVDGIEDRIIIGARQTLADKRLKSVLVELDSERTEYCQGVAEALATSGLILLKKEHAPEFDQGESSAAFNYIFVRPDSGSP</sequence>
<dbReference type="EMBL" id="LR633966">
    <property type="protein sequence ID" value="VUX54842.1"/>
    <property type="molecule type" value="Genomic_DNA"/>
</dbReference>
<keyword evidence="2" id="KW-0489">Methyltransferase</keyword>
<reference evidence="2" key="1">
    <citation type="submission" date="2019-07" db="EMBL/GenBank/DDBJ databases">
        <authorList>
            <person name="Weber M."/>
            <person name="Kostadinov I."/>
            <person name="Kostadinov D I."/>
        </authorList>
    </citation>
    <scope>NUCLEOTIDE SEQUENCE</scope>
    <source>
        <strain evidence="2">Gfbio:sag-sample-b02:053724c1-46a9-4a36-b237-ea2bf867836b</strain>
    </source>
</reference>
<feature type="domain" description="Methyltransferase FkbM" evidence="1">
    <location>
        <begin position="89"/>
        <end position="238"/>
    </location>
</feature>
<dbReference type="InterPro" id="IPR006342">
    <property type="entry name" value="FkbM_mtfrase"/>
</dbReference>
<protein>
    <submittedName>
        <fullName evidence="2">Putative Methyltransferase FkbM domain protein</fullName>
    </submittedName>
</protein>
<dbReference type="PANTHER" id="PTHR34203:SF15">
    <property type="entry name" value="SLL1173 PROTEIN"/>
    <property type="match status" value="1"/>
</dbReference>
<gene>
    <name evidence="2" type="ORF">JTBB02_V1_10021</name>
</gene>
<organism evidence="2">
    <name type="scientific">uncultured Woeseiaceae bacterium</name>
    <dbReference type="NCBI Taxonomy" id="1983305"/>
    <lineage>
        <taxon>Bacteria</taxon>
        <taxon>Pseudomonadati</taxon>
        <taxon>Pseudomonadota</taxon>
        <taxon>Gammaproteobacteria</taxon>
        <taxon>Woeseiales</taxon>
        <taxon>Woeseiaceae</taxon>
        <taxon>environmental samples</taxon>
    </lineage>
</organism>
<dbReference type="InterPro" id="IPR052514">
    <property type="entry name" value="SAM-dependent_MTase"/>
</dbReference>
<proteinExistence type="predicted"/>
<dbReference type="InterPro" id="IPR029063">
    <property type="entry name" value="SAM-dependent_MTases_sf"/>
</dbReference>
<dbReference type="GO" id="GO:0032259">
    <property type="term" value="P:methylation"/>
    <property type="evidence" value="ECO:0007669"/>
    <property type="project" value="UniProtKB-KW"/>
</dbReference>